<dbReference type="STRING" id="195103.CPF_0547"/>
<dbReference type="PROSITE" id="PS51177">
    <property type="entry name" value="LUMAZINE_BIND"/>
    <property type="match status" value="2"/>
</dbReference>
<gene>
    <name evidence="12" type="primary">ribE</name>
    <name evidence="12" type="ordered locus">CPF_0547</name>
</gene>
<dbReference type="Pfam" id="PF00677">
    <property type="entry name" value="Lum_binding"/>
    <property type="match status" value="2"/>
</dbReference>
<evidence type="ECO:0000256" key="5">
    <source>
        <dbReference type="ARBA" id="ARBA00013950"/>
    </source>
</evidence>
<dbReference type="InterPro" id="IPR017938">
    <property type="entry name" value="Riboflavin_synthase-like_b-brl"/>
</dbReference>
<evidence type="ECO:0000313" key="13">
    <source>
        <dbReference type="Proteomes" id="UP000001823"/>
    </source>
</evidence>
<dbReference type="InterPro" id="IPR026017">
    <property type="entry name" value="Lumazine-bd_dom"/>
</dbReference>
<dbReference type="CDD" id="cd00402">
    <property type="entry name" value="Riboflavin_synthase_like"/>
    <property type="match status" value="1"/>
</dbReference>
<evidence type="ECO:0000256" key="2">
    <source>
        <dbReference type="ARBA" id="ARBA00002803"/>
    </source>
</evidence>
<dbReference type="InterPro" id="IPR001783">
    <property type="entry name" value="Lumazine-bd"/>
</dbReference>
<evidence type="ECO:0000256" key="8">
    <source>
        <dbReference type="ARBA" id="ARBA00022737"/>
    </source>
</evidence>
<dbReference type="PIRSF" id="PIRSF000498">
    <property type="entry name" value="Riboflavin_syn_A"/>
    <property type="match status" value="1"/>
</dbReference>
<evidence type="ECO:0000256" key="3">
    <source>
        <dbReference type="ARBA" id="ARBA00004887"/>
    </source>
</evidence>
<evidence type="ECO:0000259" key="11">
    <source>
        <dbReference type="PROSITE" id="PS51177"/>
    </source>
</evidence>
<dbReference type="PANTHER" id="PTHR21098:SF12">
    <property type="entry name" value="RIBOFLAVIN SYNTHASE"/>
    <property type="match status" value="1"/>
</dbReference>
<dbReference type="EMBL" id="CP000246">
    <property type="protein sequence ID" value="ABG82998.1"/>
    <property type="molecule type" value="Genomic_DNA"/>
</dbReference>
<keyword evidence="7 12" id="KW-0808">Transferase</keyword>
<dbReference type="AlphaFoldDB" id="A0A0H2YPY7"/>
<dbReference type="NCBIfam" id="NF009566">
    <property type="entry name" value="PRK13020.1"/>
    <property type="match status" value="1"/>
</dbReference>
<dbReference type="FunFam" id="2.40.30.20:FF:000004">
    <property type="entry name" value="Riboflavin synthase, alpha subunit"/>
    <property type="match status" value="1"/>
</dbReference>
<comment type="pathway">
    <text evidence="3">Cofactor biosynthesis; riboflavin biosynthesis; riboflavin from 2-hydroxy-3-oxobutyl phosphate and 5-amino-6-(D-ribitylamino)uracil: step 2/2.</text>
</comment>
<dbReference type="NCBIfam" id="TIGR00187">
    <property type="entry name" value="ribE"/>
    <property type="match status" value="1"/>
</dbReference>
<keyword evidence="6" id="KW-0686">Riboflavin biosynthesis</keyword>
<organism evidence="12 13">
    <name type="scientific">Clostridium perfringens (strain ATCC 13124 / DSM 756 / JCM 1290 / NCIMB 6125 / NCTC 8237 / Type A)</name>
    <dbReference type="NCBI Taxonomy" id="195103"/>
    <lineage>
        <taxon>Bacteria</taxon>
        <taxon>Bacillati</taxon>
        <taxon>Bacillota</taxon>
        <taxon>Clostridia</taxon>
        <taxon>Eubacteriales</taxon>
        <taxon>Clostridiaceae</taxon>
        <taxon>Clostridium</taxon>
    </lineage>
</organism>
<evidence type="ECO:0000256" key="9">
    <source>
        <dbReference type="NCBIfam" id="TIGR00187"/>
    </source>
</evidence>
<reference evidence="12 13" key="1">
    <citation type="journal article" date="2006" name="Genome Res.">
        <title>Skewed genomic variability in strains of the toxigenic bacterial pathogen, Clostridium perfringens.</title>
        <authorList>
            <person name="Myers G.S."/>
            <person name="Rasko D.A."/>
            <person name="Cheung J.K."/>
            <person name="Ravel J."/>
            <person name="Seshadri R."/>
            <person name="Deboy R.T."/>
            <person name="Ren Q."/>
            <person name="Varga J."/>
            <person name="Awad M.M."/>
            <person name="Brinkac L.M."/>
            <person name="Daugherty S.C."/>
            <person name="Haft D.H."/>
            <person name="Dodson R.J."/>
            <person name="Madupu R."/>
            <person name="Nelson W.C."/>
            <person name="Rosovitz M.J."/>
            <person name="Sullivan S.A."/>
            <person name="Khouri H."/>
            <person name="Dimitrov G.I."/>
            <person name="Watkins K.L."/>
            <person name="Mulligan S."/>
            <person name="Benton J."/>
            <person name="Radune D."/>
            <person name="Fisher D.J."/>
            <person name="Atkins H.S."/>
            <person name="Hiscox T."/>
            <person name="Jost B.H."/>
            <person name="Billington S.J."/>
            <person name="Songer J.G."/>
            <person name="McClane B.A."/>
            <person name="Titball R.W."/>
            <person name="Rood J.I."/>
            <person name="Melville S.B."/>
            <person name="Paulsen I.T."/>
        </authorList>
    </citation>
    <scope>NUCLEOTIDE SEQUENCE [LARGE SCALE GENOMIC DNA]</scope>
    <source>
        <strain evidence="13">ATCC 13124 / DSM 756 / JCM 1290 / NCIMB 6125 / NCTC 8237 / S 107 / Type A</strain>
    </source>
</reference>
<dbReference type="KEGG" id="cpf:CPF_0547"/>
<keyword evidence="8" id="KW-0677">Repeat</keyword>
<comment type="catalytic activity">
    <reaction evidence="1">
        <text>2 6,7-dimethyl-8-(1-D-ribityl)lumazine + H(+) = 5-amino-6-(D-ribitylamino)uracil + riboflavin</text>
        <dbReference type="Rhea" id="RHEA:20772"/>
        <dbReference type="ChEBI" id="CHEBI:15378"/>
        <dbReference type="ChEBI" id="CHEBI:15934"/>
        <dbReference type="ChEBI" id="CHEBI:57986"/>
        <dbReference type="ChEBI" id="CHEBI:58201"/>
        <dbReference type="EC" id="2.5.1.9"/>
    </reaction>
</comment>
<proteinExistence type="predicted"/>
<dbReference type="Gene3D" id="2.40.30.20">
    <property type="match status" value="2"/>
</dbReference>
<dbReference type="SMR" id="A0A0H2YPY7"/>
<sequence length="217" mass="24037">MFTGIVEEIGEVISIDKNEKSSLLKIRANKVLEDTKIGDSISTNGVCLTITTKGKDYFTAYVMGETLRKSNLGNLKKSSKVNLERAMSINGRFNGHIVTGHIDSTGEIISFKDEGEAIWVEIKVSYELSKYIVYKGSIAIDGISLTIAEVKGESFKVSVIPHSQEETTLTKRKIGDLVNIECDSIGKYVEKLLGFKKDSRKKKSVLTEEFLTINGFI</sequence>
<feature type="repeat" description="Lumazine-binding" evidence="10">
    <location>
        <begin position="97"/>
        <end position="193"/>
    </location>
</feature>
<dbReference type="HOGENOM" id="CLU_034388_2_0_9"/>
<feature type="domain" description="Lumazine-binding" evidence="11">
    <location>
        <begin position="97"/>
        <end position="193"/>
    </location>
</feature>
<feature type="domain" description="Lumazine-binding" evidence="11">
    <location>
        <begin position="1"/>
        <end position="96"/>
    </location>
</feature>
<dbReference type="GO" id="GO:0004746">
    <property type="term" value="F:riboflavin synthase activity"/>
    <property type="evidence" value="ECO:0007669"/>
    <property type="project" value="UniProtKB-UniRule"/>
</dbReference>
<dbReference type="PANTHER" id="PTHR21098">
    <property type="entry name" value="RIBOFLAVIN SYNTHASE ALPHA CHAIN"/>
    <property type="match status" value="1"/>
</dbReference>
<feature type="repeat" description="Lumazine-binding" evidence="10">
    <location>
        <begin position="1"/>
        <end position="96"/>
    </location>
</feature>
<dbReference type="NCBIfam" id="NF006767">
    <property type="entry name" value="PRK09289.1"/>
    <property type="match status" value="1"/>
</dbReference>
<evidence type="ECO:0000313" key="12">
    <source>
        <dbReference type="EMBL" id="ABG82998.1"/>
    </source>
</evidence>
<dbReference type="Proteomes" id="UP000001823">
    <property type="component" value="Chromosome"/>
</dbReference>
<dbReference type="RefSeq" id="WP_003471205.1">
    <property type="nucleotide sequence ID" value="NC_008261.1"/>
</dbReference>
<evidence type="ECO:0000256" key="6">
    <source>
        <dbReference type="ARBA" id="ARBA00022619"/>
    </source>
</evidence>
<dbReference type="SUPFAM" id="SSF63380">
    <property type="entry name" value="Riboflavin synthase domain-like"/>
    <property type="match status" value="2"/>
</dbReference>
<dbReference type="PaxDb" id="195103-CPF_0547"/>
<dbReference type="GeneID" id="93003110"/>
<evidence type="ECO:0000256" key="7">
    <source>
        <dbReference type="ARBA" id="ARBA00022679"/>
    </source>
</evidence>
<dbReference type="InterPro" id="IPR023366">
    <property type="entry name" value="ATP_synth_asu-like_sf"/>
</dbReference>
<protein>
    <recommendedName>
        <fullName evidence="5 9">Riboflavin synthase</fullName>
        <ecNumber evidence="4 9">2.5.1.9</ecNumber>
    </recommendedName>
</protein>
<evidence type="ECO:0000256" key="1">
    <source>
        <dbReference type="ARBA" id="ARBA00000968"/>
    </source>
</evidence>
<comment type="function">
    <text evidence="2">Catalyzes the dismutation of two molecules of 6,7-dimethyl-8-ribityllumazine, resulting in the formation of riboflavin and 5-amino-6-(D-ribitylamino)uracil.</text>
</comment>
<evidence type="ECO:0000256" key="10">
    <source>
        <dbReference type="PROSITE-ProRule" id="PRU00524"/>
    </source>
</evidence>
<dbReference type="GO" id="GO:0009231">
    <property type="term" value="P:riboflavin biosynthetic process"/>
    <property type="evidence" value="ECO:0007669"/>
    <property type="project" value="UniProtKB-KW"/>
</dbReference>
<dbReference type="EC" id="2.5.1.9" evidence="4 9"/>
<keyword evidence="13" id="KW-1185">Reference proteome</keyword>
<name>A0A0H2YPY7_CLOP1</name>
<evidence type="ECO:0000256" key="4">
    <source>
        <dbReference type="ARBA" id="ARBA00012827"/>
    </source>
</evidence>
<accession>A0A0H2YPY7</accession>
<dbReference type="FunFam" id="2.40.30.20:FF:000014">
    <property type="entry name" value="Riboflavin synthase, alpha subunit"/>
    <property type="match status" value="1"/>
</dbReference>
<dbReference type="eggNOG" id="COG0307">
    <property type="taxonomic scope" value="Bacteria"/>
</dbReference>